<protein>
    <submittedName>
        <fullName evidence="1">11121_t:CDS:1</fullName>
    </submittedName>
</protein>
<sequence>MELMGNDVENSKVVFSWSEMRCKAGAEADALVLRSKSLMVKAKAGVNFIDIETKGVKAKIGVNVDMGASIGLDGIEAKIGVNLEEMDKFQ</sequence>
<evidence type="ECO:0000313" key="1">
    <source>
        <dbReference type="EMBL" id="CAG8641723.1"/>
    </source>
</evidence>
<reference evidence="1" key="1">
    <citation type="submission" date="2021-06" db="EMBL/GenBank/DDBJ databases">
        <authorList>
            <person name="Kallberg Y."/>
            <person name="Tangrot J."/>
            <person name="Rosling A."/>
        </authorList>
    </citation>
    <scope>NUCLEOTIDE SEQUENCE</scope>
    <source>
        <strain evidence="1">MT106</strain>
    </source>
</reference>
<dbReference type="Proteomes" id="UP000789831">
    <property type="component" value="Unassembled WGS sequence"/>
</dbReference>
<organism evidence="1 2">
    <name type="scientific">Ambispora gerdemannii</name>
    <dbReference type="NCBI Taxonomy" id="144530"/>
    <lineage>
        <taxon>Eukaryota</taxon>
        <taxon>Fungi</taxon>
        <taxon>Fungi incertae sedis</taxon>
        <taxon>Mucoromycota</taxon>
        <taxon>Glomeromycotina</taxon>
        <taxon>Glomeromycetes</taxon>
        <taxon>Archaeosporales</taxon>
        <taxon>Ambisporaceae</taxon>
        <taxon>Ambispora</taxon>
    </lineage>
</organism>
<name>A0A9N9DJZ3_9GLOM</name>
<evidence type="ECO:0000313" key="2">
    <source>
        <dbReference type="Proteomes" id="UP000789831"/>
    </source>
</evidence>
<keyword evidence="2" id="KW-1185">Reference proteome</keyword>
<proteinExistence type="predicted"/>
<accession>A0A9N9DJZ3</accession>
<dbReference type="EMBL" id="CAJVPL010004006">
    <property type="protein sequence ID" value="CAG8641723.1"/>
    <property type="molecule type" value="Genomic_DNA"/>
</dbReference>
<comment type="caution">
    <text evidence="1">The sequence shown here is derived from an EMBL/GenBank/DDBJ whole genome shotgun (WGS) entry which is preliminary data.</text>
</comment>
<dbReference type="AlphaFoldDB" id="A0A9N9DJZ3"/>
<gene>
    <name evidence="1" type="ORF">AGERDE_LOCUS11004</name>
</gene>
<dbReference type="OrthoDB" id="2333662at2759"/>